<evidence type="ECO:0000313" key="2">
    <source>
        <dbReference type="EMBL" id="MEQ2268027.1"/>
    </source>
</evidence>
<sequence>MKGNKFQELTSSIHNSSSACPRLGRGGNRSRWETRHPSAQQCSPASSGDFVYVEEQQLYFQFPQDDGAPDPIFKCEPSRCFLFGSTSFFTMKHPSSPHSTTNPQSIQDA</sequence>
<keyword evidence="3" id="KW-1185">Reference proteome</keyword>
<evidence type="ECO:0000313" key="3">
    <source>
        <dbReference type="Proteomes" id="UP001444071"/>
    </source>
</evidence>
<accession>A0ABV0WHU0</accession>
<evidence type="ECO:0000256" key="1">
    <source>
        <dbReference type="SAM" id="MobiDB-lite"/>
    </source>
</evidence>
<protein>
    <submittedName>
        <fullName evidence="2">Uncharacterized protein</fullName>
    </submittedName>
</protein>
<feature type="compositionally biased region" description="Polar residues" evidence="1">
    <location>
        <begin position="37"/>
        <end position="46"/>
    </location>
</feature>
<proteinExistence type="predicted"/>
<dbReference type="Proteomes" id="UP001444071">
    <property type="component" value="Unassembled WGS sequence"/>
</dbReference>
<comment type="caution">
    <text evidence="2">The sequence shown here is derived from an EMBL/GenBank/DDBJ whole genome shotgun (WGS) entry which is preliminary data.</text>
</comment>
<feature type="region of interest" description="Disordered" evidence="1">
    <location>
        <begin position="1"/>
        <end position="46"/>
    </location>
</feature>
<dbReference type="PROSITE" id="PS51257">
    <property type="entry name" value="PROKAR_LIPOPROTEIN"/>
    <property type="match status" value="1"/>
</dbReference>
<reference evidence="2 3" key="1">
    <citation type="submission" date="2021-06" db="EMBL/GenBank/DDBJ databases">
        <authorList>
            <person name="Palmer J.M."/>
        </authorList>
    </citation>
    <scope>NUCLEOTIDE SEQUENCE [LARGE SCALE GENOMIC DNA]</scope>
    <source>
        <strain evidence="2 3">XR_2019</strain>
        <tissue evidence="2">Muscle</tissue>
    </source>
</reference>
<name>A0ABV0WHU0_9TELE</name>
<gene>
    <name evidence="2" type="ORF">XENORESO_014048</name>
</gene>
<feature type="compositionally biased region" description="Polar residues" evidence="1">
    <location>
        <begin position="7"/>
        <end position="19"/>
    </location>
</feature>
<organism evidence="2 3">
    <name type="scientific">Xenotaenia resolanae</name>
    <dbReference type="NCBI Taxonomy" id="208358"/>
    <lineage>
        <taxon>Eukaryota</taxon>
        <taxon>Metazoa</taxon>
        <taxon>Chordata</taxon>
        <taxon>Craniata</taxon>
        <taxon>Vertebrata</taxon>
        <taxon>Euteleostomi</taxon>
        <taxon>Actinopterygii</taxon>
        <taxon>Neopterygii</taxon>
        <taxon>Teleostei</taxon>
        <taxon>Neoteleostei</taxon>
        <taxon>Acanthomorphata</taxon>
        <taxon>Ovalentaria</taxon>
        <taxon>Atherinomorphae</taxon>
        <taxon>Cyprinodontiformes</taxon>
        <taxon>Goodeidae</taxon>
        <taxon>Xenotaenia</taxon>
    </lineage>
</organism>
<dbReference type="EMBL" id="JAHRIM010044461">
    <property type="protein sequence ID" value="MEQ2268027.1"/>
    <property type="molecule type" value="Genomic_DNA"/>
</dbReference>